<dbReference type="CDD" id="cd17546">
    <property type="entry name" value="REC_hyHK_CKI1_RcsC-like"/>
    <property type="match status" value="1"/>
</dbReference>
<feature type="compositionally biased region" description="Low complexity" evidence="7">
    <location>
        <begin position="386"/>
        <end position="400"/>
    </location>
</feature>
<dbReference type="PROSITE" id="PS50109">
    <property type="entry name" value="HIS_KIN"/>
    <property type="match status" value="1"/>
</dbReference>
<dbReference type="PROSITE" id="PS50110">
    <property type="entry name" value="RESPONSE_REGULATORY"/>
    <property type="match status" value="1"/>
</dbReference>
<dbReference type="InterPro" id="IPR001789">
    <property type="entry name" value="Sig_transdc_resp-reg_receiver"/>
</dbReference>
<dbReference type="CDD" id="cd00082">
    <property type="entry name" value="HisKA"/>
    <property type="match status" value="1"/>
</dbReference>
<evidence type="ECO:0000313" key="11">
    <source>
        <dbReference type="Proteomes" id="UP000092177"/>
    </source>
</evidence>
<dbReference type="Gene3D" id="3.30.565.10">
    <property type="entry name" value="Histidine kinase-like ATPase, C-terminal domain"/>
    <property type="match status" value="1"/>
</dbReference>
<feature type="compositionally biased region" description="Polar residues" evidence="7">
    <location>
        <begin position="1169"/>
        <end position="1188"/>
    </location>
</feature>
<feature type="compositionally biased region" description="Polar residues" evidence="7">
    <location>
        <begin position="429"/>
        <end position="451"/>
    </location>
</feature>
<evidence type="ECO:0000313" key="10">
    <source>
        <dbReference type="EMBL" id="OBR12269.1"/>
    </source>
</evidence>
<evidence type="ECO:0000256" key="3">
    <source>
        <dbReference type="ARBA" id="ARBA00022553"/>
    </source>
</evidence>
<feature type="domain" description="Response regulatory" evidence="9">
    <location>
        <begin position="1215"/>
        <end position="1335"/>
    </location>
</feature>
<sequence>MGFWLPESVFSGFRFGYWVPIRRGLASCSNAPPIANPHLADSSPKHFLHNTVFSIDKRSVLSDGIGRTHSRVHFSRPHMGFIATAQLGPHRSSLQVPYELTQPAMAATEKKTPNHVPDRSKAELVRQREVFKYASSFLPSVAVQDGNGQDSLRPRIASSNTTLTAFSQLCAYQTGTARSFISLFDETYQYVVAEATPALPLVPRIPHEDLLFCGDAFPRCYGACESALFQPNETRGGSSGGLSDIPVVVVPNLGVDAHLNIHSKPCVIGDTKKPRRFYASAPIQTAKGINIGIVCVMNPQPIDNWSEAQSRILRNISSSIMRYLEGNRTSAHFRSERMNKGISAFMEESFSLAGSHLSPKAADLANPFLPGEAFDSVLDEPRGRQSAPSLSRTPSSSDSDGTQPTPISESDGSQSTGSVAPVAKPGSPAPTSQPAAISASEAQSGPSCKTTNNLIFSNAAEKIRQATDTEGCLFLDAAPASFGALRSPLIEDPVRPVLDGSSASSDDGTDSSSGSTKRLPARVLGFSTSEGDGVDGYEHITRHAAVAEKLLGNLVRRYPKGKLFTFHAAYDLNPTDSSEEERLRHLSTLQDSLCPDRSLLGRQRQRPHVKAWARQNEGRDILRIFPGARSVAFVPVWDPRKNRWFAGGFIYSRQPTRTFTVEGELSYLRVFSILAVSESLRSELILDEKSKFDALSCMSHELRSPLHGIILGVELLTDTDLSADQRDIVHTLEACGRTLGDTFDHLLDYAKVNNFQTTRRPVHRGIRQGKPQSLEIGMMTLRSNVQIDLLAEEVMDSIFAGFTLQHLSIARLKTQDRTRDPNVTADLYLDSLRAKEDLSLNQSTQVAGVAFNDVLVVFDVDPECLWVFDTQPGAIRRIIMNLFGNALKYTQRGIIKVALSQRAPKREGANRERQVTITVSDTGSGIGEDFLQHQLFRPFSQENSLAPGTGLGLSLVKQMASKLRGRMSVQSQVGSGTSISVTLPLSVPPNVSTNEKHPAVDDSFHQQRMELSGLRIRLLGFDCVTTLVNGEKHDSHAKIGDMCRNWLGLEVLPKTPEAHHAVPDFVLASEDALEEWSTDPTLSMLPCVVVSANALVAYQRSKQRDEYTGITEFISQPIGPRKLAKVVLRAFDRWSALQAGRMSPGVEPSTSEISQAIIEPKIDHHGPETQPTSALTIRSSASDDSGIQAQPMLQGKPAPRPKISKTPSIQNVAVQFLLVEDNPINLKILSTYMRKLGLGFNTAINGQQAVEAYKRNPSECRYILTDVSMPVMDGFEATRHIRAYEKASDLAPATIIALTGLASSASQNEAFGSGMDLFLTKPVKLKELGAILNSL</sequence>
<reference evidence="11" key="1">
    <citation type="journal article" date="2017" name="BMC Genomics">
        <title>Gapless genome assembly of Colletotrichum higginsianum reveals chromosome structure and association of transposable elements with secondary metabolite gene clusters.</title>
        <authorList>
            <person name="Dallery J.-F."/>
            <person name="Lapalu N."/>
            <person name="Zampounis A."/>
            <person name="Pigne S."/>
            <person name="Luyten I."/>
            <person name="Amselem J."/>
            <person name="Wittenberg A.H.J."/>
            <person name="Zhou S."/>
            <person name="de Queiroz M.V."/>
            <person name="Robin G.P."/>
            <person name="Auger A."/>
            <person name="Hainaut M."/>
            <person name="Henrissat B."/>
            <person name="Kim K.-T."/>
            <person name="Lee Y.-H."/>
            <person name="Lespinet O."/>
            <person name="Schwartz D.C."/>
            <person name="Thon M.R."/>
            <person name="O'Connell R.J."/>
        </authorList>
    </citation>
    <scope>NUCLEOTIDE SEQUENCE [LARGE SCALE GENOMIC DNA]</scope>
    <source>
        <strain evidence="11">IMI 349063</strain>
    </source>
</reference>
<feature type="compositionally biased region" description="Low complexity" evidence="7">
    <location>
        <begin position="499"/>
        <end position="516"/>
    </location>
</feature>
<keyword evidence="4" id="KW-0808">Transferase</keyword>
<evidence type="ECO:0000259" key="8">
    <source>
        <dbReference type="PROSITE" id="PS50109"/>
    </source>
</evidence>
<comment type="catalytic activity">
    <reaction evidence="1">
        <text>ATP + protein L-histidine = ADP + protein N-phospho-L-histidine.</text>
        <dbReference type="EC" id="2.7.13.3"/>
    </reaction>
</comment>
<dbReference type="SUPFAM" id="SSF55781">
    <property type="entry name" value="GAF domain-like"/>
    <property type="match status" value="1"/>
</dbReference>
<evidence type="ECO:0000256" key="5">
    <source>
        <dbReference type="ARBA" id="ARBA00022777"/>
    </source>
</evidence>
<dbReference type="Proteomes" id="UP000092177">
    <property type="component" value="Chromosome 3"/>
</dbReference>
<dbReference type="SUPFAM" id="SSF52172">
    <property type="entry name" value="CheY-like"/>
    <property type="match status" value="1"/>
</dbReference>
<dbReference type="EMBL" id="LTAN01000003">
    <property type="protein sequence ID" value="OBR12269.1"/>
    <property type="molecule type" value="Genomic_DNA"/>
</dbReference>
<name>A0A1B7YJL1_COLHI</name>
<keyword evidence="11" id="KW-1185">Reference proteome</keyword>
<dbReference type="KEGG" id="chig:CH63R_04565"/>
<keyword evidence="5 10" id="KW-0418">Kinase</keyword>
<organism evidence="10 11">
    <name type="scientific">Colletotrichum higginsianum (strain IMI 349063)</name>
    <name type="common">Crucifer anthracnose fungus</name>
    <dbReference type="NCBI Taxonomy" id="759273"/>
    <lineage>
        <taxon>Eukaryota</taxon>
        <taxon>Fungi</taxon>
        <taxon>Dikarya</taxon>
        <taxon>Ascomycota</taxon>
        <taxon>Pezizomycotina</taxon>
        <taxon>Sordariomycetes</taxon>
        <taxon>Hypocreomycetidae</taxon>
        <taxon>Glomerellales</taxon>
        <taxon>Glomerellaceae</taxon>
        <taxon>Colletotrichum</taxon>
        <taxon>Colletotrichum destructivum species complex</taxon>
    </lineage>
</organism>
<dbReference type="Pfam" id="PF00072">
    <property type="entry name" value="Response_reg"/>
    <property type="match status" value="1"/>
</dbReference>
<dbReference type="Gene3D" id="1.10.287.130">
    <property type="match status" value="1"/>
</dbReference>
<dbReference type="OrthoDB" id="303614at2759"/>
<dbReference type="InterPro" id="IPR003594">
    <property type="entry name" value="HATPase_dom"/>
</dbReference>
<dbReference type="SUPFAM" id="SSF55874">
    <property type="entry name" value="ATPase domain of HSP90 chaperone/DNA topoisomerase II/histidine kinase"/>
    <property type="match status" value="1"/>
</dbReference>
<dbReference type="VEuPathDB" id="FungiDB:CH63R_04565"/>
<dbReference type="PANTHER" id="PTHR43047">
    <property type="entry name" value="TWO-COMPONENT HISTIDINE PROTEIN KINASE"/>
    <property type="match status" value="1"/>
</dbReference>
<protein>
    <recommendedName>
        <fullName evidence="2">histidine kinase</fullName>
        <ecNumber evidence="2">2.7.13.3</ecNumber>
    </recommendedName>
</protein>
<dbReference type="GO" id="GO:0005886">
    <property type="term" value="C:plasma membrane"/>
    <property type="evidence" value="ECO:0007669"/>
    <property type="project" value="TreeGrafter"/>
</dbReference>
<dbReference type="PANTHER" id="PTHR43047:SF72">
    <property type="entry name" value="OSMOSENSING HISTIDINE PROTEIN KINASE SLN1"/>
    <property type="match status" value="1"/>
</dbReference>
<dbReference type="SMR" id="A0A1B7YJL1"/>
<dbReference type="Pfam" id="PF00512">
    <property type="entry name" value="HisKA"/>
    <property type="match status" value="1"/>
</dbReference>
<dbReference type="GO" id="GO:0009927">
    <property type="term" value="F:histidine phosphotransfer kinase activity"/>
    <property type="evidence" value="ECO:0007669"/>
    <property type="project" value="TreeGrafter"/>
</dbReference>
<evidence type="ECO:0000256" key="1">
    <source>
        <dbReference type="ARBA" id="ARBA00000085"/>
    </source>
</evidence>
<dbReference type="InterPro" id="IPR005467">
    <property type="entry name" value="His_kinase_dom"/>
</dbReference>
<evidence type="ECO:0000256" key="4">
    <source>
        <dbReference type="ARBA" id="ARBA00022679"/>
    </source>
</evidence>
<feature type="compositionally biased region" description="Polar residues" evidence="7">
    <location>
        <begin position="401"/>
        <end position="418"/>
    </location>
</feature>
<dbReference type="EC" id="2.7.13.3" evidence="2"/>
<evidence type="ECO:0000256" key="6">
    <source>
        <dbReference type="PROSITE-ProRule" id="PRU00169"/>
    </source>
</evidence>
<dbReference type="GeneID" id="28863647"/>
<feature type="region of interest" description="Disordered" evidence="7">
    <location>
        <begin position="493"/>
        <end position="522"/>
    </location>
</feature>
<keyword evidence="3 6" id="KW-0597">Phosphoprotein</keyword>
<dbReference type="PRINTS" id="PR00344">
    <property type="entry name" value="BCTRLSENSOR"/>
</dbReference>
<feature type="modified residue" description="4-aspartylphosphate" evidence="6">
    <location>
        <position position="1266"/>
    </location>
</feature>
<dbReference type="Pfam" id="PF02518">
    <property type="entry name" value="HATPase_c"/>
    <property type="match status" value="1"/>
</dbReference>
<dbReference type="SUPFAM" id="SSF47384">
    <property type="entry name" value="Homodimeric domain of signal transducing histidine kinase"/>
    <property type="match status" value="1"/>
</dbReference>
<dbReference type="SMART" id="SM00388">
    <property type="entry name" value="HisKA"/>
    <property type="match status" value="1"/>
</dbReference>
<comment type="caution">
    <text evidence="10">The sequence shown here is derived from an EMBL/GenBank/DDBJ whole genome shotgun (WGS) entry which is preliminary data.</text>
</comment>
<evidence type="ECO:0000256" key="7">
    <source>
        <dbReference type="SAM" id="MobiDB-lite"/>
    </source>
</evidence>
<accession>A0A1B7YJL1</accession>
<proteinExistence type="predicted"/>
<dbReference type="SMART" id="SM00387">
    <property type="entry name" value="HATPase_c"/>
    <property type="match status" value="1"/>
</dbReference>
<evidence type="ECO:0000256" key="2">
    <source>
        <dbReference type="ARBA" id="ARBA00012438"/>
    </source>
</evidence>
<gene>
    <name evidence="10" type="ORF">CH63R_04565</name>
</gene>
<dbReference type="GO" id="GO:0000155">
    <property type="term" value="F:phosphorelay sensor kinase activity"/>
    <property type="evidence" value="ECO:0007669"/>
    <property type="project" value="InterPro"/>
</dbReference>
<dbReference type="InterPro" id="IPR004358">
    <property type="entry name" value="Sig_transdc_His_kin-like_C"/>
</dbReference>
<dbReference type="InterPro" id="IPR036097">
    <property type="entry name" value="HisK_dim/P_sf"/>
</dbReference>
<dbReference type="RefSeq" id="XP_018160786.1">
    <property type="nucleotide sequence ID" value="XM_018299540.1"/>
</dbReference>
<dbReference type="InterPro" id="IPR011006">
    <property type="entry name" value="CheY-like_superfamily"/>
</dbReference>
<dbReference type="InterPro" id="IPR003661">
    <property type="entry name" value="HisK_dim/P_dom"/>
</dbReference>
<feature type="region of interest" description="Disordered" evidence="7">
    <location>
        <begin position="375"/>
        <end position="451"/>
    </location>
</feature>
<dbReference type="SMART" id="SM00448">
    <property type="entry name" value="REC"/>
    <property type="match status" value="1"/>
</dbReference>
<dbReference type="Gene3D" id="3.40.50.2300">
    <property type="match status" value="1"/>
</dbReference>
<feature type="region of interest" description="Disordered" evidence="7">
    <location>
        <begin position="1163"/>
        <end position="1202"/>
    </location>
</feature>
<feature type="domain" description="Histidine kinase" evidence="8">
    <location>
        <begin position="697"/>
        <end position="987"/>
    </location>
</feature>
<evidence type="ECO:0000259" key="9">
    <source>
        <dbReference type="PROSITE" id="PS50110"/>
    </source>
</evidence>
<dbReference type="InterPro" id="IPR036890">
    <property type="entry name" value="HATPase_C_sf"/>
</dbReference>